<evidence type="ECO:0000256" key="1">
    <source>
        <dbReference type="ARBA" id="ARBA00004613"/>
    </source>
</evidence>
<evidence type="ECO:0000259" key="7">
    <source>
        <dbReference type="Pfam" id="PF17210"/>
    </source>
</evidence>
<feature type="region of interest" description="Disordered" evidence="4">
    <location>
        <begin position="35"/>
        <end position="76"/>
    </location>
</feature>
<evidence type="ECO:0000313" key="8">
    <source>
        <dbReference type="EMBL" id="MDQ0360776.1"/>
    </source>
</evidence>
<dbReference type="InterPro" id="IPR001434">
    <property type="entry name" value="OmcB-like_DUF11"/>
</dbReference>
<protein>
    <submittedName>
        <fullName evidence="8">Repeat protein (TIGR01451 family)</fullName>
    </submittedName>
</protein>
<dbReference type="SUPFAM" id="SSF49401">
    <property type="entry name" value="Bacterial adhesins"/>
    <property type="match status" value="2"/>
</dbReference>
<sequence length="2457" mass="270107">MKKLKKISIVMILMTMIVGMFASDILLADDLLEPETSEVSETPDSEEVESMETTQPESTESTEETTKTESEIITTEEATKEQVQTFAAGFVENTSPSDIPTYYESKPITTGDGTVLYYFKGRNNNTYYRIYGSQDGAADAFYETNSQGTITSTTTIDTDSEKLTIAPYIFVGETYTSVPTTITKEDTISTTARYDVYSFDGADGNKIYVAYGYISNVNSPETTKGWYELDDTTHIVKDFTDGKQEDIDKYVLNKANNGFEETTAPSTIPDYYNTPVKLEADKDTLVTRERVYAFTGKDGVTYYRVYGTVNSVNEGFYVADQYGNVIAPENKIDLVEEEKNLKWTDSKPGEGLVSDSAYVSSIEISEVRDGTPVWDTDDAPGNDSGSSNGIVRTFDTIGYLVDANIQIRSTSEYTSFTSGYGYFRVTLPVASDIAEFDLDNMKWIVDAKVEVIDGKQVLTGKRFFSAEAGKNVFPGTRQFPFEIKVNAAINGDIIKPTFEVWMDGNPESDYKSVSGDDVVVSAAPKYNIFITEKSSYTNTKGSFDLDSGEMATSSSTNTVYGRAVSFGVGIQILNDSKEKGIKGIELPKDNLSFDLKLKVERQVSGNTSTLTDVTSSYTPVLWDYKLHNTSSSKGTLGRNIRLEANSHFLPGLLPFGDKNGSTSTSKNIIKNKAGTFTITGTGDSLSVNLSGFSIDTPYVFPVNNASDIDTTIRYEAHQANFSALQCVFIIPMDEEPTDDYEYYFTIDDSNFEATSKSDTKVTTQAKTTDDSKTLSVPERIPGSYEKYNYHVSESGKNLATDRAAGDAWTYPGNEIYILGYLLQDKADPENEIYSFNFLQKFDDEAYEISSKNNISIYPESDVNSQNMPKQADISVLYAAKPDKTGWLDDNEMLNASEADLIYYNNISDLNADGYTCVGVLFESRTGYIPSGGRLIFKIPIKIKEDAEVGKVYQTVNEWRGWATDVNLDEDQSVQNGNMPTTQTVYLSPRHQTRYKYSKTVYDGNGKIVSGSHSGSYNAGQSLLIIGNNAKITKGVAQHVSGKAKSLFDLDAGEREVDYVLQPSLELANGEKPSSEILDQVTVVDTLPYNTEYIVGSTVIGGTYNQDTQSVDGGDYSTGVQPVVGVGTDSNGRSVQTLTWTFTDVKVGDIMDKIYYSVIIGNAANPDIDAKNADSFTNTVKIYADSDGRVNSVANGNQTSAGFTVVKTNATTFAKGIDQNMYELGEDIGYFLNYANASPNIQNNIRILDIMPYSGDWRGTKFDGTYTVDTITLEYSATPTTTLDLKYSTDESMKNQSNNAYNVNTSSFIAATKSVSGTTVTYTLPSGTKPTSIYLTGSLDGKTSIKISYKLKVTENKPANIYANDATVVSGTSEDPLYAPVVQAKVVRRTVEGVAWIDSNRNGKRETSERKLPDVKVSLYKSDGTQVTTDILGNSLTGVVTDANGAYSFTNLPSGIYYVQFDSSGTVDLSKYTLTTKQASGVSSTVNSDADAVLDGSGNLLSAKITGITTPAIEDMKVMDYRMSNLDMGVYAPYTVEKASNPTGSYDGSDVPIVKEGQIVTYTITVDSPTANQSNLTMTDKLPDGMSLVSGSITYKLQGGAQVKVNDSAYNSSTGTITWPTLEVPKGKSEYTFKAIVDKVDWEENETERVYENIAIAKQPDIPDQPSNSVEHKTIRREADITKAAALVNEDNTVQSENNGTASSPVYSELEQTIEYRLVIKNTGHDDAKSGDIVITDNLPLDTTYIASSMTYEFRDSSNTAIAFPSSNATATMSGPDSSGKMTWTLTGMSSGEEVYLTFRVKAPTTSDNPATLLVKELEKEFNNTAHLKDVQREETVYETTYTDVDGNTYKENESVYSEKEISKDSNTTYHVVKEPLLTITKVSDVEEGSYVSSGDEITYSITVKNVGKATAKEIDIKDAIPEYTTYVPGTINFSGDATTVTPSDTAITDGTGELTWKIEGLAVEKSVIVTFTVKVDEMYESGEREILNQAYTRLPEDPWEPSEEVEHKQKVAYEIEKYSNPETGSYVDGNQEITYFIKITNTGESSLDKAQVKDAIPEHTTYVEGSVSYEGDADVVTPDDSTITDGLGELTWDIENVPVGKEVILSFKVKVDEMYETGERSIKNVAYVKAPEDPWDPSEEVEHKQKVSYEIEKSSNPESGSYVDGGDKITYYIKVTNTGESSLDNLQVKDAIPEYTTYVEESIAYEGSADFVTLDDTNIKDGLGELTWDIENVPEGETITLSFKVKVDELNTEGERDIKNQAYAKTPKEEEWTPSNEVEHKQGLEYTIKKSSNPEPDSILKSGDYVTYFIHVENTGSETLREIKVMDKVPTGTEYEEESIYSTFDNTKTNVDETQLTWEIEEIEPGAIAVVSFRVKVTGDQSTIRNIAQVQHKDNDPKDTNEIIHTIEPKKSASIAGNPSIATGDTVNVNSLLSLLIISMSGIIILFLKQRKQAKNK</sequence>
<name>A0ABU0E1T3_9FIRM</name>
<dbReference type="InterPro" id="IPR047589">
    <property type="entry name" value="DUF11_rpt"/>
</dbReference>
<dbReference type="Gene3D" id="2.60.40.740">
    <property type="match status" value="3"/>
</dbReference>
<evidence type="ECO:0000256" key="3">
    <source>
        <dbReference type="ARBA" id="ARBA00022729"/>
    </source>
</evidence>
<evidence type="ECO:0000256" key="4">
    <source>
        <dbReference type="SAM" id="MobiDB-lite"/>
    </source>
</evidence>
<feature type="transmembrane region" description="Helical" evidence="5">
    <location>
        <begin position="2429"/>
        <end position="2448"/>
    </location>
</feature>
<organism evidence="8 9">
    <name type="scientific">Breznakia pachnodae</name>
    <dbReference type="NCBI Taxonomy" id="265178"/>
    <lineage>
        <taxon>Bacteria</taxon>
        <taxon>Bacillati</taxon>
        <taxon>Bacillota</taxon>
        <taxon>Erysipelotrichia</taxon>
        <taxon>Erysipelotrichales</taxon>
        <taxon>Erysipelotrichaceae</taxon>
        <taxon>Breznakia</taxon>
    </lineage>
</organism>
<dbReference type="Proteomes" id="UP001230220">
    <property type="component" value="Unassembled WGS sequence"/>
</dbReference>
<dbReference type="NCBIfam" id="TIGR01451">
    <property type="entry name" value="B_ant_repeat"/>
    <property type="match status" value="6"/>
</dbReference>
<feature type="domain" description="DUF11" evidence="6">
    <location>
        <begin position="2300"/>
        <end position="2402"/>
    </location>
</feature>
<dbReference type="InterPro" id="IPR051172">
    <property type="entry name" value="Chlamydia_OmcB"/>
</dbReference>
<dbReference type="Gene3D" id="2.60.40.1170">
    <property type="entry name" value="Mu homology domain, subdomain B"/>
    <property type="match status" value="1"/>
</dbReference>
<keyword evidence="5" id="KW-1133">Transmembrane helix</keyword>
<dbReference type="InterPro" id="IPR008966">
    <property type="entry name" value="Adhesion_dom_sf"/>
</dbReference>
<dbReference type="InterPro" id="IPR033764">
    <property type="entry name" value="Sdr_B"/>
</dbReference>
<comment type="caution">
    <text evidence="8">The sequence shown here is derived from an EMBL/GenBank/DDBJ whole genome shotgun (WGS) entry which is preliminary data.</text>
</comment>
<dbReference type="Gene3D" id="2.60.40.10">
    <property type="entry name" value="Immunoglobulins"/>
    <property type="match status" value="1"/>
</dbReference>
<dbReference type="PANTHER" id="PTHR34819:SF3">
    <property type="entry name" value="CELL SURFACE PROTEIN"/>
    <property type="match status" value="1"/>
</dbReference>
<keyword evidence="9" id="KW-1185">Reference proteome</keyword>
<gene>
    <name evidence="8" type="ORF">J2S15_001521</name>
</gene>
<keyword evidence="5" id="KW-0472">Membrane</keyword>
<dbReference type="InterPro" id="IPR013783">
    <property type="entry name" value="Ig-like_fold"/>
</dbReference>
<comment type="subcellular location">
    <subcellularLocation>
        <location evidence="1">Secreted</location>
    </subcellularLocation>
</comment>
<dbReference type="PANTHER" id="PTHR34819">
    <property type="entry name" value="LARGE CYSTEINE-RICH PERIPLASMIC PROTEIN OMCB"/>
    <property type="match status" value="1"/>
</dbReference>
<keyword evidence="2" id="KW-0964">Secreted</keyword>
<evidence type="ECO:0000256" key="5">
    <source>
        <dbReference type="SAM" id="Phobius"/>
    </source>
</evidence>
<feature type="domain" description="DUF11" evidence="6">
    <location>
        <begin position="2028"/>
        <end position="2134"/>
    </location>
</feature>
<keyword evidence="5" id="KW-0812">Transmembrane</keyword>
<feature type="domain" description="SD-repeat containing protein B" evidence="7">
    <location>
        <begin position="1394"/>
        <end position="1492"/>
    </location>
</feature>
<feature type="domain" description="DUF11" evidence="6">
    <location>
        <begin position="2163"/>
        <end position="2278"/>
    </location>
</feature>
<feature type="domain" description="DUF11" evidence="6">
    <location>
        <begin position="1878"/>
        <end position="1992"/>
    </location>
</feature>
<dbReference type="Pfam" id="PF17210">
    <property type="entry name" value="SdrD_B"/>
    <property type="match status" value="1"/>
</dbReference>
<evidence type="ECO:0000259" key="6">
    <source>
        <dbReference type="Pfam" id="PF01345"/>
    </source>
</evidence>
<reference evidence="8 9" key="1">
    <citation type="submission" date="2023-07" db="EMBL/GenBank/DDBJ databases">
        <title>Genomic Encyclopedia of Type Strains, Phase IV (KMG-IV): sequencing the most valuable type-strain genomes for metagenomic binning, comparative biology and taxonomic classification.</title>
        <authorList>
            <person name="Goeker M."/>
        </authorList>
    </citation>
    <scope>NUCLEOTIDE SEQUENCE [LARGE SCALE GENOMIC DNA]</scope>
    <source>
        <strain evidence="8 9">DSM 16784</strain>
    </source>
</reference>
<accession>A0ABU0E1T3</accession>
<evidence type="ECO:0000313" key="9">
    <source>
        <dbReference type="Proteomes" id="UP001230220"/>
    </source>
</evidence>
<proteinExistence type="predicted"/>
<dbReference type="EMBL" id="JAUSUR010000002">
    <property type="protein sequence ID" value="MDQ0360776.1"/>
    <property type="molecule type" value="Genomic_DNA"/>
</dbReference>
<evidence type="ECO:0000256" key="2">
    <source>
        <dbReference type="ARBA" id="ARBA00022525"/>
    </source>
</evidence>
<dbReference type="SUPFAM" id="SSF117074">
    <property type="entry name" value="Hypothetical protein PA1324"/>
    <property type="match status" value="1"/>
</dbReference>
<feature type="compositionally biased region" description="Acidic residues" evidence="4">
    <location>
        <begin position="35"/>
        <end position="50"/>
    </location>
</feature>
<dbReference type="Pfam" id="PF01345">
    <property type="entry name" value="DUF11"/>
    <property type="match status" value="4"/>
</dbReference>
<keyword evidence="3" id="KW-0732">Signal</keyword>
<dbReference type="RefSeq" id="WP_307406930.1">
    <property type="nucleotide sequence ID" value="NZ_JAUSUR010000002.1"/>
</dbReference>